<feature type="transmembrane region" description="Helical" evidence="2">
    <location>
        <begin position="135"/>
        <end position="160"/>
    </location>
</feature>
<feature type="transmembrane region" description="Helical" evidence="2">
    <location>
        <begin position="229"/>
        <end position="251"/>
    </location>
</feature>
<keyword evidence="4" id="KW-1185">Reference proteome</keyword>
<feature type="region of interest" description="Disordered" evidence="1">
    <location>
        <begin position="300"/>
        <end position="353"/>
    </location>
</feature>
<dbReference type="AlphaFoldDB" id="A0A2D3UVJ5"/>
<organism evidence="3 4">
    <name type="scientific">Ramularia collo-cygni</name>
    <dbReference type="NCBI Taxonomy" id="112498"/>
    <lineage>
        <taxon>Eukaryota</taxon>
        <taxon>Fungi</taxon>
        <taxon>Dikarya</taxon>
        <taxon>Ascomycota</taxon>
        <taxon>Pezizomycotina</taxon>
        <taxon>Dothideomycetes</taxon>
        <taxon>Dothideomycetidae</taxon>
        <taxon>Mycosphaerellales</taxon>
        <taxon>Mycosphaerellaceae</taxon>
        <taxon>Ramularia</taxon>
    </lineage>
</organism>
<reference evidence="3 4" key="1">
    <citation type="submission" date="2016-03" db="EMBL/GenBank/DDBJ databases">
        <authorList>
            <person name="Ploux O."/>
        </authorList>
    </citation>
    <scope>NUCLEOTIDE SEQUENCE [LARGE SCALE GENOMIC DNA]</scope>
    <source>
        <strain evidence="3 4">URUG2</strain>
    </source>
</reference>
<sequence>MFRSNASRTLLRSLNASPKLTAAPVFRQRTSQLCTLTARRPTALTALARPLAMQLRLSSTKGPMDTIDKKTEDALAKKKLPVDPEAVSTSSSVHPVFGEVTGEEKSDDTDMMAGVRSDLQTIKETFSLDEVPRQAYYIGLAGVLPYVATSLSTVFCAWEINHAADTGAGFLFDGKTAELLLHVLEPIQVGYGAAIISFLGAIHWGLEFAKYGGEHGYPRYSIGVINTALAWPTILMPVEYALISQFLLFTFSYYRDSRAARQGWAPHWYGVYRFVLTFIVGSAIVVSLIGRGQITQEISRPHGPAQRVRDLRAHQEELSGTEEEMRRKLLPNEGEDDEDDEEEEEGEEEEDDE</sequence>
<protein>
    <submittedName>
        <fullName evidence="3">Related to MNN4-regulates the mannosylphosphorylation</fullName>
    </submittedName>
</protein>
<dbReference type="EMBL" id="FJUY01000001">
    <property type="protein sequence ID" value="CZT15026.1"/>
    <property type="molecule type" value="Genomic_DNA"/>
</dbReference>
<feature type="compositionally biased region" description="Acidic residues" evidence="1">
    <location>
        <begin position="333"/>
        <end position="353"/>
    </location>
</feature>
<dbReference type="STRING" id="112498.A0A2D3UVJ5"/>
<feature type="transmembrane region" description="Helical" evidence="2">
    <location>
        <begin position="189"/>
        <end position="209"/>
    </location>
</feature>
<dbReference type="OrthoDB" id="194289at2759"/>
<dbReference type="Proteomes" id="UP000225277">
    <property type="component" value="Unassembled WGS sequence"/>
</dbReference>
<evidence type="ECO:0000313" key="3">
    <source>
        <dbReference type="EMBL" id="CZT15026.1"/>
    </source>
</evidence>
<gene>
    <name evidence="3" type="ORF">RCC_00938</name>
</gene>
<proteinExistence type="predicted"/>
<keyword evidence="2" id="KW-0812">Transmembrane</keyword>
<keyword evidence="2" id="KW-0472">Membrane</keyword>
<dbReference type="InterPro" id="IPR021836">
    <property type="entry name" value="DUF3429"/>
</dbReference>
<dbReference type="PANTHER" id="PTHR15887:SF1">
    <property type="entry name" value="TRANSMEMBRANE PROTEIN 69"/>
    <property type="match status" value="1"/>
</dbReference>
<dbReference type="RefSeq" id="XP_023621923.1">
    <property type="nucleotide sequence ID" value="XM_023766155.1"/>
</dbReference>
<feature type="compositionally biased region" description="Basic and acidic residues" evidence="1">
    <location>
        <begin position="307"/>
        <end position="327"/>
    </location>
</feature>
<accession>A0A2D3UVJ5</accession>
<dbReference type="GeneID" id="35596266"/>
<dbReference type="PANTHER" id="PTHR15887">
    <property type="entry name" value="TRANSMEMBRANE PROTEIN 69"/>
    <property type="match status" value="1"/>
</dbReference>
<feature type="transmembrane region" description="Helical" evidence="2">
    <location>
        <begin position="271"/>
        <end position="290"/>
    </location>
</feature>
<evidence type="ECO:0000256" key="1">
    <source>
        <dbReference type="SAM" id="MobiDB-lite"/>
    </source>
</evidence>
<evidence type="ECO:0000256" key="2">
    <source>
        <dbReference type="SAM" id="Phobius"/>
    </source>
</evidence>
<keyword evidence="2" id="KW-1133">Transmembrane helix</keyword>
<dbReference type="Pfam" id="PF11911">
    <property type="entry name" value="DUF3429"/>
    <property type="match status" value="1"/>
</dbReference>
<name>A0A2D3UVJ5_9PEZI</name>
<evidence type="ECO:0000313" key="4">
    <source>
        <dbReference type="Proteomes" id="UP000225277"/>
    </source>
</evidence>